<evidence type="ECO:0000256" key="1">
    <source>
        <dbReference type="ARBA" id="ARBA00004141"/>
    </source>
</evidence>
<proteinExistence type="predicted"/>
<comment type="subcellular location">
    <subcellularLocation>
        <location evidence="1">Membrane</location>
        <topology evidence="1">Multi-pass membrane protein</topology>
    </subcellularLocation>
</comment>
<keyword evidence="2 5" id="KW-0812">Transmembrane</keyword>
<evidence type="ECO:0000256" key="4">
    <source>
        <dbReference type="ARBA" id="ARBA00023136"/>
    </source>
</evidence>
<organism evidence="7 8">
    <name type="scientific">Arachnia propionica</name>
    <dbReference type="NCBI Taxonomy" id="1750"/>
    <lineage>
        <taxon>Bacteria</taxon>
        <taxon>Bacillati</taxon>
        <taxon>Actinomycetota</taxon>
        <taxon>Actinomycetes</taxon>
        <taxon>Propionibacteriales</taxon>
        <taxon>Propionibacteriaceae</taxon>
        <taxon>Arachnia</taxon>
    </lineage>
</organism>
<dbReference type="Proteomes" id="UP000273044">
    <property type="component" value="Chromosome"/>
</dbReference>
<evidence type="ECO:0000313" key="6">
    <source>
        <dbReference type="EMBL" id="QUC10227.1"/>
    </source>
</evidence>
<evidence type="ECO:0000256" key="5">
    <source>
        <dbReference type="SAM" id="Phobius"/>
    </source>
</evidence>
<dbReference type="GO" id="GO:0005886">
    <property type="term" value="C:plasma membrane"/>
    <property type="evidence" value="ECO:0007669"/>
    <property type="project" value="UniProtKB-ARBA"/>
</dbReference>
<dbReference type="Pfam" id="PF02361">
    <property type="entry name" value="CbiQ"/>
    <property type="match status" value="1"/>
</dbReference>
<dbReference type="GeneID" id="64406491"/>
<gene>
    <name evidence="7" type="primary">bioN</name>
    <name evidence="6" type="ORF">J5A53_10495</name>
    <name evidence="7" type="ORF">NCTC12967_01011</name>
</gene>
<dbReference type="EMBL" id="LR134406">
    <property type="protein sequence ID" value="VEH69733.1"/>
    <property type="molecule type" value="Genomic_DNA"/>
</dbReference>
<dbReference type="Proteomes" id="UP000677180">
    <property type="component" value="Chromosome"/>
</dbReference>
<dbReference type="InterPro" id="IPR003339">
    <property type="entry name" value="ABC/ECF_trnsptr_transmembrane"/>
</dbReference>
<keyword evidence="4 5" id="KW-0472">Membrane</keyword>
<sequence length="207" mass="22222">MNVHASLLGLHQPGEGWLFRLGVGWKYLLMLTLSLPALIIQAWPVTLAALALTITLLASSGIDPARMLRIGWAMWLILGLLAAYQLVVLNPRAAVVVPGNLLLAVLAARLLTLTTPTPELLNALIVALRPIRFVGLNPERVALAVALMIRSIPYLLGLFDDARDAARARGAERNVVALLMPMVLGSVAHAERTGEALAARGLGEREQ</sequence>
<dbReference type="OMA" id="VIVVWHA"/>
<dbReference type="RefSeq" id="WP_014846125.1">
    <property type="nucleotide sequence ID" value="NZ_CAJZDL010000066.1"/>
</dbReference>
<feature type="transmembrane region" description="Helical" evidence="5">
    <location>
        <begin position="27"/>
        <end position="58"/>
    </location>
</feature>
<dbReference type="OrthoDB" id="509049at2"/>
<evidence type="ECO:0000313" key="8">
    <source>
        <dbReference type="Proteomes" id="UP000273044"/>
    </source>
</evidence>
<reference evidence="7 8" key="1">
    <citation type="submission" date="2018-12" db="EMBL/GenBank/DDBJ databases">
        <authorList>
            <consortium name="Pathogen Informatics"/>
        </authorList>
    </citation>
    <scope>NUCLEOTIDE SEQUENCE [LARGE SCALE GENOMIC DNA]</scope>
    <source>
        <strain evidence="7 8">NCTC12967</strain>
    </source>
</reference>
<name>A0A3N4D8U1_9ACTN</name>
<evidence type="ECO:0000313" key="7">
    <source>
        <dbReference type="EMBL" id="VEH69733.1"/>
    </source>
</evidence>
<feature type="transmembrane region" description="Helical" evidence="5">
    <location>
        <begin position="70"/>
        <end position="87"/>
    </location>
</feature>
<keyword evidence="8" id="KW-1185">Reference proteome</keyword>
<dbReference type="EMBL" id="CP072385">
    <property type="protein sequence ID" value="QUC10227.1"/>
    <property type="molecule type" value="Genomic_DNA"/>
</dbReference>
<reference evidence="6" key="2">
    <citation type="submission" date="2021-03" db="EMBL/GenBank/DDBJ databases">
        <title>Human Oral Microbial Genomes.</title>
        <authorList>
            <person name="Johnston C.D."/>
            <person name="Chen T."/>
            <person name="Dewhirst F.E."/>
        </authorList>
    </citation>
    <scope>NUCLEOTIDE SEQUENCE</scope>
    <source>
        <strain evidence="6">F0714</strain>
    </source>
</reference>
<evidence type="ECO:0000256" key="2">
    <source>
        <dbReference type="ARBA" id="ARBA00022692"/>
    </source>
</evidence>
<dbReference type="AlphaFoldDB" id="A0A3N4D8U1"/>
<keyword evidence="3 5" id="KW-1133">Transmembrane helix</keyword>
<evidence type="ECO:0000256" key="3">
    <source>
        <dbReference type="ARBA" id="ARBA00022989"/>
    </source>
</evidence>
<accession>A0A3N4D8U1</accession>
<feature type="transmembrane region" description="Helical" evidence="5">
    <location>
        <begin position="93"/>
        <end position="112"/>
    </location>
</feature>
<protein>
    <submittedName>
        <fullName evidence="7">Energy-coupling factor transporter transmembrane protein BioN</fullName>
    </submittedName>
    <submittedName>
        <fullName evidence="6">Energy-coupling factor transporter transmembrane protein EcfT</fullName>
    </submittedName>
</protein>